<keyword evidence="3" id="KW-1185">Reference proteome</keyword>
<name>A0ABP6C1R6_9ACTN</name>
<dbReference type="Proteomes" id="UP001501509">
    <property type="component" value="Unassembled WGS sequence"/>
</dbReference>
<gene>
    <name evidence="2" type="ORF">GCM10010411_34290</name>
</gene>
<sequence length="436" mass="47419">MTTAEDRVRTGQRLREEREKRGWGKRRMARELLKAIGAPPERKRVDSLDRQMLEWEKGKHYPEQWASAYATAFEMDEAELFPELRRGSVDESEQSREVDDDVKRRAALQLLAALSAGTAISTVALDEVLADIEHAALGDGRVDLGRWDQAVWEYGQSYISRPAGSMVDDLTADIIAIGRLLSRAQPPLMAAGLLRVSAGLSGLLAMEFNAMGERRAARTAWGAAARAADASGDRDLAVWVRAKEADGALWAGAPLPIVAALVNEAITAAQGRPSHGLARAHTVRADLAAEQGDRNNARAALRDLAYVLERVPEDVTADPSGHVGEAFLRWHEAYVYALLGDEEADRSLDRGLDLLSHSRGGASGRSSGGSLHLIRSMGLVTRREVGAGLDSALTTLGRAHYIDPATRRHLSGQILRCLPDTDRNLPAARELRALTV</sequence>
<evidence type="ECO:0008006" key="4">
    <source>
        <dbReference type="Google" id="ProtNLM"/>
    </source>
</evidence>
<feature type="region of interest" description="Disordered" evidence="1">
    <location>
        <begin position="1"/>
        <end position="23"/>
    </location>
</feature>
<proteinExistence type="predicted"/>
<evidence type="ECO:0000256" key="1">
    <source>
        <dbReference type="SAM" id="MobiDB-lite"/>
    </source>
</evidence>
<organism evidence="2 3">
    <name type="scientific">Actinomadura fulvescens</name>
    <dbReference type="NCBI Taxonomy" id="46160"/>
    <lineage>
        <taxon>Bacteria</taxon>
        <taxon>Bacillati</taxon>
        <taxon>Actinomycetota</taxon>
        <taxon>Actinomycetes</taxon>
        <taxon>Streptosporangiales</taxon>
        <taxon>Thermomonosporaceae</taxon>
        <taxon>Actinomadura</taxon>
    </lineage>
</organism>
<comment type="caution">
    <text evidence="2">The sequence shown here is derived from an EMBL/GenBank/DDBJ whole genome shotgun (WGS) entry which is preliminary data.</text>
</comment>
<dbReference type="RefSeq" id="WP_344541988.1">
    <property type="nucleotide sequence ID" value="NZ_BAAATD010000004.1"/>
</dbReference>
<evidence type="ECO:0000313" key="3">
    <source>
        <dbReference type="Proteomes" id="UP001501509"/>
    </source>
</evidence>
<accession>A0ABP6C1R6</accession>
<protein>
    <recommendedName>
        <fullName evidence="4">XRE family transcriptional regulator</fullName>
    </recommendedName>
</protein>
<reference evidence="3" key="1">
    <citation type="journal article" date="2019" name="Int. J. Syst. Evol. Microbiol.">
        <title>The Global Catalogue of Microorganisms (GCM) 10K type strain sequencing project: providing services to taxonomists for standard genome sequencing and annotation.</title>
        <authorList>
            <consortium name="The Broad Institute Genomics Platform"/>
            <consortium name="The Broad Institute Genome Sequencing Center for Infectious Disease"/>
            <person name="Wu L."/>
            <person name="Ma J."/>
        </authorList>
    </citation>
    <scope>NUCLEOTIDE SEQUENCE [LARGE SCALE GENOMIC DNA]</scope>
    <source>
        <strain evidence="3">JCM 6833</strain>
    </source>
</reference>
<feature type="compositionally biased region" description="Basic and acidic residues" evidence="1">
    <location>
        <begin position="1"/>
        <end position="22"/>
    </location>
</feature>
<dbReference type="EMBL" id="BAAATD010000004">
    <property type="protein sequence ID" value="GAA2597905.1"/>
    <property type="molecule type" value="Genomic_DNA"/>
</dbReference>
<evidence type="ECO:0000313" key="2">
    <source>
        <dbReference type="EMBL" id="GAA2597905.1"/>
    </source>
</evidence>